<gene>
    <name evidence="3" type="ORF">MPIPNATIZW_LOCUS9101</name>
</gene>
<name>A0ABN9ZR96_PIPNA</name>
<keyword evidence="2" id="KW-0472">Membrane</keyword>
<sequence>MKGFYFLLVTIIFLIMIQVLHFLHYHHGHHQGNQGRGPSTQRPGQCAHLLDQHPHPAPPLQL</sequence>
<feature type="non-terminal residue" evidence="3">
    <location>
        <position position="62"/>
    </location>
</feature>
<accession>A0ABN9ZR96</accession>
<evidence type="ECO:0000256" key="1">
    <source>
        <dbReference type="SAM" id="MobiDB-lite"/>
    </source>
</evidence>
<keyword evidence="2" id="KW-0812">Transmembrane</keyword>
<evidence type="ECO:0000313" key="4">
    <source>
        <dbReference type="Proteomes" id="UP001314169"/>
    </source>
</evidence>
<feature type="transmembrane region" description="Helical" evidence="2">
    <location>
        <begin position="6"/>
        <end position="23"/>
    </location>
</feature>
<dbReference type="EMBL" id="OY882859">
    <property type="protein sequence ID" value="CAK6440795.1"/>
    <property type="molecule type" value="Genomic_DNA"/>
</dbReference>
<dbReference type="Proteomes" id="UP001314169">
    <property type="component" value="Chromosome 2"/>
</dbReference>
<keyword evidence="2" id="KW-1133">Transmembrane helix</keyword>
<proteinExistence type="predicted"/>
<evidence type="ECO:0000256" key="2">
    <source>
        <dbReference type="SAM" id="Phobius"/>
    </source>
</evidence>
<reference evidence="3" key="1">
    <citation type="submission" date="2023-12" db="EMBL/GenBank/DDBJ databases">
        <authorList>
            <person name="Brown T."/>
        </authorList>
    </citation>
    <scope>NUCLEOTIDE SEQUENCE</scope>
</reference>
<feature type="non-terminal residue" evidence="3">
    <location>
        <position position="1"/>
    </location>
</feature>
<feature type="region of interest" description="Disordered" evidence="1">
    <location>
        <begin position="28"/>
        <end position="62"/>
    </location>
</feature>
<keyword evidence="4" id="KW-1185">Reference proteome</keyword>
<protein>
    <submittedName>
        <fullName evidence="3">Uncharacterized protein</fullName>
    </submittedName>
</protein>
<evidence type="ECO:0000313" key="3">
    <source>
        <dbReference type="EMBL" id="CAK6440795.1"/>
    </source>
</evidence>
<organism evidence="3 4">
    <name type="scientific">Pipistrellus nathusii</name>
    <name type="common">Nathusius' pipistrelle</name>
    <dbReference type="NCBI Taxonomy" id="59473"/>
    <lineage>
        <taxon>Eukaryota</taxon>
        <taxon>Metazoa</taxon>
        <taxon>Chordata</taxon>
        <taxon>Craniata</taxon>
        <taxon>Vertebrata</taxon>
        <taxon>Euteleostomi</taxon>
        <taxon>Mammalia</taxon>
        <taxon>Eutheria</taxon>
        <taxon>Laurasiatheria</taxon>
        <taxon>Chiroptera</taxon>
        <taxon>Yangochiroptera</taxon>
        <taxon>Vespertilionidae</taxon>
        <taxon>Pipistrellus</taxon>
    </lineage>
</organism>